<accession>A0A699K271</accession>
<dbReference type="InterPro" id="IPR054722">
    <property type="entry name" value="PolX-like_BBD"/>
</dbReference>
<reference evidence="4" key="1">
    <citation type="journal article" date="2019" name="Sci. Rep.">
        <title>Draft genome of Tanacetum cinerariifolium, the natural source of mosquito coil.</title>
        <authorList>
            <person name="Yamashiro T."/>
            <person name="Shiraishi A."/>
            <person name="Satake H."/>
            <person name="Nakayama K."/>
        </authorList>
    </citation>
    <scope>NUCLEOTIDE SEQUENCE</scope>
</reference>
<dbReference type="GO" id="GO:0006310">
    <property type="term" value="P:DNA recombination"/>
    <property type="evidence" value="ECO:0007669"/>
    <property type="project" value="UniProtKB-KW"/>
</dbReference>
<dbReference type="PANTHER" id="PTHR42648">
    <property type="entry name" value="TRANSPOSASE, PUTATIVE-RELATED"/>
    <property type="match status" value="1"/>
</dbReference>
<dbReference type="GO" id="GO:0046872">
    <property type="term" value="F:metal ion binding"/>
    <property type="evidence" value="ECO:0007669"/>
    <property type="project" value="UniProtKB-KW"/>
</dbReference>
<dbReference type="SUPFAM" id="SSF53098">
    <property type="entry name" value="Ribonuclease H-like"/>
    <property type="match status" value="1"/>
</dbReference>
<dbReference type="GO" id="GO:0015074">
    <property type="term" value="P:DNA integration"/>
    <property type="evidence" value="ECO:0007669"/>
    <property type="project" value="UniProtKB-KW"/>
</dbReference>
<name>A0A699K271_TANCI</name>
<gene>
    <name evidence="4" type="ORF">Tci_643453</name>
</gene>
<keyword evidence="1" id="KW-0645">Protease</keyword>
<feature type="region of interest" description="Disordered" evidence="2">
    <location>
        <begin position="24"/>
        <end position="45"/>
    </location>
</feature>
<dbReference type="Pfam" id="PF13976">
    <property type="entry name" value="gag_pre-integrs"/>
    <property type="match status" value="1"/>
</dbReference>
<dbReference type="GO" id="GO:0003887">
    <property type="term" value="F:DNA-directed DNA polymerase activity"/>
    <property type="evidence" value="ECO:0007669"/>
    <property type="project" value="UniProtKB-KW"/>
</dbReference>
<dbReference type="InterPro" id="IPR025724">
    <property type="entry name" value="GAG-pre-integrase_dom"/>
</dbReference>
<dbReference type="GO" id="GO:0003676">
    <property type="term" value="F:nucleic acid binding"/>
    <property type="evidence" value="ECO:0007669"/>
    <property type="project" value="InterPro"/>
</dbReference>
<dbReference type="InterPro" id="IPR039537">
    <property type="entry name" value="Retrotran_Ty1/copia-like"/>
</dbReference>
<dbReference type="AlphaFoldDB" id="A0A699K271"/>
<dbReference type="PANTHER" id="PTHR42648:SF18">
    <property type="entry name" value="RETROTRANSPOSON, UNCLASSIFIED-LIKE PROTEIN"/>
    <property type="match status" value="1"/>
</dbReference>
<evidence type="ECO:0000313" key="4">
    <source>
        <dbReference type="EMBL" id="GFA71481.1"/>
    </source>
</evidence>
<proteinExistence type="predicted"/>
<evidence type="ECO:0000259" key="3">
    <source>
        <dbReference type="PROSITE" id="PS50994"/>
    </source>
</evidence>
<dbReference type="GO" id="GO:0004519">
    <property type="term" value="F:endonuclease activity"/>
    <property type="evidence" value="ECO:0007669"/>
    <property type="project" value="UniProtKB-KW"/>
</dbReference>
<comment type="caution">
    <text evidence="4">The sequence shown here is derived from an EMBL/GenBank/DDBJ whole genome shotgun (WGS) entry which is preliminary data.</text>
</comment>
<dbReference type="Pfam" id="PF22936">
    <property type="entry name" value="Pol_BBD"/>
    <property type="match status" value="1"/>
</dbReference>
<dbReference type="PROSITE" id="PS50994">
    <property type="entry name" value="INTEGRASE"/>
    <property type="match status" value="1"/>
</dbReference>
<dbReference type="GO" id="GO:0006508">
    <property type="term" value="P:proteolysis"/>
    <property type="evidence" value="ECO:0007669"/>
    <property type="project" value="UniProtKB-KW"/>
</dbReference>
<organism evidence="4">
    <name type="scientific">Tanacetum cinerariifolium</name>
    <name type="common">Dalmatian daisy</name>
    <name type="synonym">Chrysanthemum cinerariifolium</name>
    <dbReference type="NCBI Taxonomy" id="118510"/>
    <lineage>
        <taxon>Eukaryota</taxon>
        <taxon>Viridiplantae</taxon>
        <taxon>Streptophyta</taxon>
        <taxon>Embryophyta</taxon>
        <taxon>Tracheophyta</taxon>
        <taxon>Spermatophyta</taxon>
        <taxon>Magnoliopsida</taxon>
        <taxon>eudicotyledons</taxon>
        <taxon>Gunneridae</taxon>
        <taxon>Pentapetalae</taxon>
        <taxon>asterids</taxon>
        <taxon>campanulids</taxon>
        <taxon>Asterales</taxon>
        <taxon>Asteraceae</taxon>
        <taxon>Asteroideae</taxon>
        <taxon>Anthemideae</taxon>
        <taxon>Anthemidinae</taxon>
        <taxon>Tanacetum</taxon>
    </lineage>
</organism>
<keyword evidence="1" id="KW-0378">Hydrolase</keyword>
<protein>
    <submittedName>
        <fullName evidence="4">Putative ribonuclease H-like domain-containing protein</fullName>
    </submittedName>
</protein>
<dbReference type="GO" id="GO:0003964">
    <property type="term" value="F:RNA-directed DNA polymerase activity"/>
    <property type="evidence" value="ECO:0007669"/>
    <property type="project" value="UniProtKB-KW"/>
</dbReference>
<sequence length="760" mass="86350">DKKIDKLMALISLSFKKIYKPTNNNLRASSNTSRANQDNSPRINRIDGYESQMSGNVVGARETVGSLMVQKSGIQCYNYKEFRHVARECQKPKRAKDAAYHREKMLLYAVDSGPIFDTEPDQKLIEIVLFIVDSGCSKHMTGNLKLLINFMEKFLGTVKFGSDQIAPILGYGDLVQGAITIKRVYYVEGLNHNLFSTCFIRDLKGSDLLSGSRGTDLYSITLQDTNSPNPICLVAKATSSQAWLWHHRLSHLNFDTINLLLKNDIVVGLPNLKFVKDHLCSSCELGKAKQKSFHTKLIPSSKRRLQLLHMDLCGPMLIQRGLQAQVRVVRTDKGTEFLNRTLHAYFAAEGIQHQTSVARTPEQNGVIERQNRTLVEAARTMLSATKVPLFFWAEAIATACFTQNRSLVIPRHKKTPYHIINDRKLSVKFFHIFGSVCYIVRDGENLNKIKEKGDQSRAYRVFNKRTRVIMESIHVNFDELPLMTSDQNSSDPALECQITALNHDSLSPANQRQANVTQADRTVTTSNELDLLFSLMFDELLNGSSKVVSKSSDVSAADAPNQRQQYTTPLHIHITPAHTRQTPTLEPTIISSENINQAETYAENDQAADDEFINILSTPVQDERETSSRHVDSSNMHTFYQRYPSEHHWTKDHPLEQVIGNPSQSVRTRRQLESDAEICMFALTVSRTEPKNIKEAMVDSALIESMQEELHQFDRLDVWELVDRPLCTNVINLKWLWKNKRDEENTIIRNKSRLVAKGYA</sequence>
<feature type="non-terminal residue" evidence="4">
    <location>
        <position position="1"/>
    </location>
</feature>
<feature type="compositionally biased region" description="Polar residues" evidence="2">
    <location>
        <begin position="24"/>
        <end position="42"/>
    </location>
</feature>
<dbReference type="Gene3D" id="3.30.420.10">
    <property type="entry name" value="Ribonuclease H-like superfamily/Ribonuclease H"/>
    <property type="match status" value="1"/>
</dbReference>
<evidence type="ECO:0000256" key="1">
    <source>
        <dbReference type="ARBA" id="ARBA00022670"/>
    </source>
</evidence>
<dbReference type="InterPro" id="IPR036397">
    <property type="entry name" value="RNaseH_sf"/>
</dbReference>
<dbReference type="InterPro" id="IPR012337">
    <property type="entry name" value="RNaseH-like_sf"/>
</dbReference>
<evidence type="ECO:0000256" key="2">
    <source>
        <dbReference type="SAM" id="MobiDB-lite"/>
    </source>
</evidence>
<feature type="domain" description="Integrase catalytic" evidence="3">
    <location>
        <begin position="327"/>
        <end position="424"/>
    </location>
</feature>
<dbReference type="EMBL" id="BKCJ010474108">
    <property type="protein sequence ID" value="GFA71481.1"/>
    <property type="molecule type" value="Genomic_DNA"/>
</dbReference>
<dbReference type="InterPro" id="IPR001584">
    <property type="entry name" value="Integrase_cat-core"/>
</dbReference>
<dbReference type="GO" id="GO:0005524">
    <property type="term" value="F:ATP binding"/>
    <property type="evidence" value="ECO:0007669"/>
    <property type="project" value="UniProtKB-KW"/>
</dbReference>
<dbReference type="GO" id="GO:0008233">
    <property type="term" value="F:peptidase activity"/>
    <property type="evidence" value="ECO:0007669"/>
    <property type="project" value="UniProtKB-KW"/>
</dbReference>